<keyword evidence="2" id="KW-1185">Reference proteome</keyword>
<evidence type="ECO:0008006" key="3">
    <source>
        <dbReference type="Google" id="ProtNLM"/>
    </source>
</evidence>
<evidence type="ECO:0000313" key="1">
    <source>
        <dbReference type="EMBL" id="MCQ4120878.1"/>
    </source>
</evidence>
<comment type="caution">
    <text evidence="1">The sequence shown here is derived from an EMBL/GenBank/DDBJ whole genome shotgun (WGS) entry which is preliminary data.</text>
</comment>
<dbReference type="RefSeq" id="WP_255970852.1">
    <property type="nucleotide sequence ID" value="NZ_JANFQF010000013.1"/>
</dbReference>
<gene>
    <name evidence="1" type="ORF">NOF53_17165</name>
</gene>
<evidence type="ECO:0000313" key="2">
    <source>
        <dbReference type="Proteomes" id="UP001524501"/>
    </source>
</evidence>
<reference evidence="1 2" key="1">
    <citation type="submission" date="2022-07" db="EMBL/GenBank/DDBJ databases">
        <title>Degradation activity of malathion, p-nitrophenol and potential low-temperature adaptation strategy of Rhodococcus sp. FXJ9.536.</title>
        <authorList>
            <person name="Huang J."/>
            <person name="Huang Y."/>
        </authorList>
    </citation>
    <scope>NUCLEOTIDE SEQUENCE [LARGE SCALE GENOMIC DNA]</scope>
    <source>
        <strain evidence="1 2">FXJ9.536</strain>
    </source>
</reference>
<proteinExistence type="predicted"/>
<organism evidence="1 2">
    <name type="scientific">Rhodococcus tibetensis</name>
    <dbReference type="NCBI Taxonomy" id="2965064"/>
    <lineage>
        <taxon>Bacteria</taxon>
        <taxon>Bacillati</taxon>
        <taxon>Actinomycetota</taxon>
        <taxon>Actinomycetes</taxon>
        <taxon>Mycobacteriales</taxon>
        <taxon>Nocardiaceae</taxon>
        <taxon>Rhodococcus</taxon>
    </lineage>
</organism>
<name>A0ABT1QF12_9NOCA</name>
<accession>A0ABT1QF12</accession>
<dbReference type="EMBL" id="JANFQF010000013">
    <property type="protein sequence ID" value="MCQ4120878.1"/>
    <property type="molecule type" value="Genomic_DNA"/>
</dbReference>
<sequence>MNAEDRQLVQFAANWAPFGGAPPGEVFVTFGMSVDRYQSRLHQILHTREGDWFADRVMKDRGARVNPETLGLAEYPRRHPRLGK</sequence>
<dbReference type="Proteomes" id="UP001524501">
    <property type="component" value="Unassembled WGS sequence"/>
</dbReference>
<protein>
    <recommendedName>
        <fullName evidence="3">DUF3263 domain-containing protein</fullName>
    </recommendedName>
</protein>